<evidence type="ECO:0000313" key="1">
    <source>
        <dbReference type="EMBL" id="XFD40527.1"/>
    </source>
</evidence>
<dbReference type="EMBL" id="CP168151">
    <property type="protein sequence ID" value="XFD40527.1"/>
    <property type="molecule type" value="Genomic_DNA"/>
</dbReference>
<protein>
    <submittedName>
        <fullName evidence="1">Uncharacterized protein</fullName>
    </submittedName>
</protein>
<proteinExistence type="predicted"/>
<gene>
    <name evidence="1" type="ORF">O0236_004285</name>
</gene>
<keyword evidence="2" id="KW-1185">Reference proteome</keyword>
<name>A0ACD5DGN5_9LACO</name>
<reference evidence="1" key="1">
    <citation type="submission" date="2024-08" db="EMBL/GenBank/DDBJ databases">
        <title>Lentilactobacillus sp. nov., isolated from tree bark.</title>
        <authorList>
            <person name="Phuengjayaem S."/>
            <person name="Tanasupawat S."/>
        </authorList>
    </citation>
    <scope>NUCLEOTIDE SEQUENCE</scope>
    <source>
        <strain evidence="1">SPB1-3</strain>
    </source>
</reference>
<sequence length="233" mass="25941">MNFDLRSTTYKVFQILIPVVIWTMFAGISFKQYFSSSSLIMILILEIFYSILVNQMFVKDPNLLLGIILDVVSSILVINLASSIGMFNISLIIMGIILANCLIFTDLVNEPHCAWIIYSLISGPGLVFAIMIVDNHFLSILNLSFLTLLIFINALFTFPLFMATPNWTFTLSIAVITIILATSIIPSAAKIVGLVILIGIFLFLQFSLKANQFKQKSNIAITLSLLSTIVLFI</sequence>
<accession>A0ACD5DGN5</accession>
<organism evidence="1 2">
    <name type="scientific">Lentilactobacillus terminaliae</name>
    <dbReference type="NCBI Taxonomy" id="3003483"/>
    <lineage>
        <taxon>Bacteria</taxon>
        <taxon>Bacillati</taxon>
        <taxon>Bacillota</taxon>
        <taxon>Bacilli</taxon>
        <taxon>Lactobacillales</taxon>
        <taxon>Lactobacillaceae</taxon>
        <taxon>Lentilactobacillus</taxon>
    </lineage>
</organism>
<dbReference type="Proteomes" id="UP001149860">
    <property type="component" value="Chromosome"/>
</dbReference>
<evidence type="ECO:0000313" key="2">
    <source>
        <dbReference type="Proteomes" id="UP001149860"/>
    </source>
</evidence>